<feature type="repeat" description="WD" evidence="3">
    <location>
        <begin position="232"/>
        <end position="264"/>
    </location>
</feature>
<evidence type="ECO:0000256" key="1">
    <source>
        <dbReference type="ARBA" id="ARBA00022574"/>
    </source>
</evidence>
<organism evidence="5 6">
    <name type="scientific">Rhizodiscina lignyota</name>
    <dbReference type="NCBI Taxonomy" id="1504668"/>
    <lineage>
        <taxon>Eukaryota</taxon>
        <taxon>Fungi</taxon>
        <taxon>Dikarya</taxon>
        <taxon>Ascomycota</taxon>
        <taxon>Pezizomycotina</taxon>
        <taxon>Dothideomycetes</taxon>
        <taxon>Pleosporomycetidae</taxon>
        <taxon>Aulographales</taxon>
        <taxon>Rhizodiscinaceae</taxon>
        <taxon>Rhizodiscina</taxon>
    </lineage>
</organism>
<evidence type="ECO:0000256" key="4">
    <source>
        <dbReference type="SAM" id="MobiDB-lite"/>
    </source>
</evidence>
<name>A0A9P4IPL9_9PEZI</name>
<dbReference type="PANTHER" id="PTHR19857:SF8">
    <property type="entry name" value="ANGIO-ASSOCIATED MIGRATORY CELL PROTEIN"/>
    <property type="match status" value="1"/>
</dbReference>
<dbReference type="AlphaFoldDB" id="A0A9P4IPL9"/>
<dbReference type="Pfam" id="PF00400">
    <property type="entry name" value="WD40"/>
    <property type="match status" value="5"/>
</dbReference>
<proteinExistence type="predicted"/>
<feature type="region of interest" description="Disordered" evidence="4">
    <location>
        <begin position="1"/>
        <end position="52"/>
    </location>
</feature>
<feature type="repeat" description="WD" evidence="3">
    <location>
        <begin position="134"/>
        <end position="166"/>
    </location>
</feature>
<dbReference type="EMBL" id="ML978121">
    <property type="protein sequence ID" value="KAF2103758.1"/>
    <property type="molecule type" value="Genomic_DNA"/>
</dbReference>
<feature type="repeat" description="WD" evidence="3">
    <location>
        <begin position="66"/>
        <end position="108"/>
    </location>
</feature>
<keyword evidence="2" id="KW-0677">Repeat</keyword>
<evidence type="ECO:0000313" key="5">
    <source>
        <dbReference type="EMBL" id="KAF2103758.1"/>
    </source>
</evidence>
<protein>
    <submittedName>
        <fullName evidence="5">Ribosome assembly protein SQT1</fullName>
    </submittedName>
</protein>
<sequence>MSTHNPHNTDPQDDDPEDDGDAMLDPDEAGEEIENDGDVAMDSDDEGDPNAPLEEIQLQNDSVAHFDKHTDSIFCISQHPVHTNIVVTGGGDDVAYIWDSSSGRQERPVLPTSYESSPAGGVKERAGIEATQKLDGHTDSVNGVAFMFPKGEYVVTAGLDGRLRAWRDAAGTGQKWEFVADAQEVEEINWISACPSPAHPNTIALGANDGSVWIYTIDASNAPNPLTITQAFYLHTAACTAGTWSPDGSLLATVAEDSSFYVWDAFGDAAEAGLTSAGQGGGQTVVGLTEVDERFRVDGGLYSVAVSPNSSFAAVGGADGNIRIVGLPRLGAAASSQGAAGQRGGGAKNKAAAGQILASLQTQGESIESISFAQAANLTLMATASVDGSIALFDWSHNFAVRRHIKEAHEGEAVIKVEFAPAASIPVNAATAGSGRGPWLLTSCGNDGVVRVWDTRGGTAAAGQGFLRQWQGHRGGGEGGGVLGFVQDGSGRVVTAGDDGIGLVFEP</sequence>
<dbReference type="InterPro" id="IPR036322">
    <property type="entry name" value="WD40_repeat_dom_sf"/>
</dbReference>
<reference evidence="5" key="1">
    <citation type="journal article" date="2020" name="Stud. Mycol.">
        <title>101 Dothideomycetes genomes: a test case for predicting lifestyles and emergence of pathogens.</title>
        <authorList>
            <person name="Haridas S."/>
            <person name="Albert R."/>
            <person name="Binder M."/>
            <person name="Bloem J."/>
            <person name="Labutti K."/>
            <person name="Salamov A."/>
            <person name="Andreopoulos B."/>
            <person name="Baker S."/>
            <person name="Barry K."/>
            <person name="Bills G."/>
            <person name="Bluhm B."/>
            <person name="Cannon C."/>
            <person name="Castanera R."/>
            <person name="Culley D."/>
            <person name="Daum C."/>
            <person name="Ezra D."/>
            <person name="Gonzalez J."/>
            <person name="Henrissat B."/>
            <person name="Kuo A."/>
            <person name="Liang C."/>
            <person name="Lipzen A."/>
            <person name="Lutzoni F."/>
            <person name="Magnuson J."/>
            <person name="Mondo S."/>
            <person name="Nolan M."/>
            <person name="Ohm R."/>
            <person name="Pangilinan J."/>
            <person name="Park H.-J."/>
            <person name="Ramirez L."/>
            <person name="Alfaro M."/>
            <person name="Sun H."/>
            <person name="Tritt A."/>
            <person name="Yoshinaga Y."/>
            <person name="Zwiers L.-H."/>
            <person name="Turgeon B."/>
            <person name="Goodwin S."/>
            <person name="Spatafora J."/>
            <person name="Crous P."/>
            <person name="Grigoriev I."/>
        </authorList>
    </citation>
    <scope>NUCLEOTIDE SEQUENCE</scope>
    <source>
        <strain evidence="5">CBS 133067</strain>
    </source>
</reference>
<gene>
    <name evidence="5" type="ORF">NA57DRAFT_31253</name>
</gene>
<dbReference type="OrthoDB" id="10261640at2759"/>
<accession>A0A9P4IPL9</accession>
<feature type="compositionally biased region" description="Acidic residues" evidence="4">
    <location>
        <begin position="11"/>
        <end position="48"/>
    </location>
</feature>
<dbReference type="SUPFAM" id="SSF50978">
    <property type="entry name" value="WD40 repeat-like"/>
    <property type="match status" value="1"/>
</dbReference>
<dbReference type="PANTHER" id="PTHR19857">
    <property type="entry name" value="MITOCHONDRIAL DIVISION PROTEIN 1-RELATED"/>
    <property type="match status" value="1"/>
</dbReference>
<evidence type="ECO:0000313" key="6">
    <source>
        <dbReference type="Proteomes" id="UP000799772"/>
    </source>
</evidence>
<dbReference type="InterPro" id="IPR001680">
    <property type="entry name" value="WD40_rpt"/>
</dbReference>
<evidence type="ECO:0000256" key="2">
    <source>
        <dbReference type="ARBA" id="ARBA00022737"/>
    </source>
</evidence>
<dbReference type="PROSITE" id="PS50294">
    <property type="entry name" value="WD_REPEATS_REGION"/>
    <property type="match status" value="2"/>
</dbReference>
<dbReference type="PROSITE" id="PS50082">
    <property type="entry name" value="WD_REPEATS_2"/>
    <property type="match status" value="3"/>
</dbReference>
<dbReference type="PROSITE" id="PS00678">
    <property type="entry name" value="WD_REPEATS_1"/>
    <property type="match status" value="1"/>
</dbReference>
<dbReference type="InterPro" id="IPR051179">
    <property type="entry name" value="WD_repeat_multifunction"/>
</dbReference>
<dbReference type="SMART" id="SM00320">
    <property type="entry name" value="WD40"/>
    <property type="match status" value="8"/>
</dbReference>
<dbReference type="Proteomes" id="UP000799772">
    <property type="component" value="Unassembled WGS sequence"/>
</dbReference>
<keyword evidence="1 3" id="KW-0853">WD repeat</keyword>
<dbReference type="InterPro" id="IPR015943">
    <property type="entry name" value="WD40/YVTN_repeat-like_dom_sf"/>
</dbReference>
<keyword evidence="6" id="KW-1185">Reference proteome</keyword>
<dbReference type="InterPro" id="IPR019775">
    <property type="entry name" value="WD40_repeat_CS"/>
</dbReference>
<dbReference type="Gene3D" id="2.130.10.10">
    <property type="entry name" value="YVTN repeat-like/Quinoprotein amine dehydrogenase"/>
    <property type="match status" value="1"/>
</dbReference>
<evidence type="ECO:0000256" key="3">
    <source>
        <dbReference type="PROSITE-ProRule" id="PRU00221"/>
    </source>
</evidence>
<comment type="caution">
    <text evidence="5">The sequence shown here is derived from an EMBL/GenBank/DDBJ whole genome shotgun (WGS) entry which is preliminary data.</text>
</comment>